<feature type="compositionally biased region" description="Low complexity" evidence="1">
    <location>
        <begin position="91"/>
        <end position="105"/>
    </location>
</feature>
<proteinExistence type="predicted"/>
<dbReference type="Proteomes" id="UP001162060">
    <property type="component" value="Unassembled WGS sequence"/>
</dbReference>
<protein>
    <submittedName>
        <fullName evidence="3">Uncharacterized protein</fullName>
    </submittedName>
</protein>
<dbReference type="EMBL" id="CAKLBY020000108">
    <property type="protein sequence ID" value="CAK7927117.1"/>
    <property type="molecule type" value="Genomic_DNA"/>
</dbReference>
<evidence type="ECO:0000256" key="1">
    <source>
        <dbReference type="SAM" id="MobiDB-lite"/>
    </source>
</evidence>
<evidence type="ECO:0000313" key="2">
    <source>
        <dbReference type="EMBL" id="CAK7890654.1"/>
    </source>
</evidence>
<gene>
    <name evidence="3" type="ORF">PM001_LOCUS12267</name>
    <name evidence="4" type="ORF">PM001_LOCUS12268</name>
    <name evidence="2" type="ORF">PM001_LOCUS41</name>
</gene>
<reference evidence="3" key="1">
    <citation type="submission" date="2024-01" db="EMBL/GenBank/DDBJ databases">
        <authorList>
            <person name="Webb A."/>
        </authorList>
    </citation>
    <scope>NUCLEOTIDE SEQUENCE</scope>
    <source>
        <strain evidence="3">Pm1</strain>
    </source>
</reference>
<dbReference type="AlphaFoldDB" id="A0AAV1U015"/>
<evidence type="ECO:0000313" key="3">
    <source>
        <dbReference type="EMBL" id="CAK7927117.1"/>
    </source>
</evidence>
<feature type="region of interest" description="Disordered" evidence="1">
    <location>
        <begin position="83"/>
        <end position="105"/>
    </location>
</feature>
<accession>A0AAV1U015</accession>
<organism evidence="3 5">
    <name type="scientific">Peronospora matthiolae</name>
    <dbReference type="NCBI Taxonomy" id="2874970"/>
    <lineage>
        <taxon>Eukaryota</taxon>
        <taxon>Sar</taxon>
        <taxon>Stramenopiles</taxon>
        <taxon>Oomycota</taxon>
        <taxon>Peronosporomycetes</taxon>
        <taxon>Peronosporales</taxon>
        <taxon>Peronosporaceae</taxon>
        <taxon>Peronospora</taxon>
    </lineage>
</organism>
<dbReference type="EMBL" id="CAKLBY020000108">
    <property type="protein sequence ID" value="CAK7927118.1"/>
    <property type="molecule type" value="Genomic_DNA"/>
</dbReference>
<sequence length="105" mass="12034">MLWLFESGNWNENNLNPLTRINWRASLVEFVTLYFLRHLPDGLLVEGMVIQLFTRYQFRFRPPGGFEPAISDLEVSLLRHYTRGPPLEGKSGASSRGNSSSNSVY</sequence>
<evidence type="ECO:0000313" key="5">
    <source>
        <dbReference type="Proteomes" id="UP001162060"/>
    </source>
</evidence>
<evidence type="ECO:0000313" key="4">
    <source>
        <dbReference type="EMBL" id="CAK7927118.1"/>
    </source>
</evidence>
<name>A0AAV1U015_9STRA</name>
<dbReference type="EMBL" id="CAKLBY020000002">
    <property type="protein sequence ID" value="CAK7890654.1"/>
    <property type="molecule type" value="Genomic_DNA"/>
</dbReference>
<comment type="caution">
    <text evidence="3">The sequence shown here is derived from an EMBL/GenBank/DDBJ whole genome shotgun (WGS) entry which is preliminary data.</text>
</comment>